<name>A0ABT2ES17_9BACT</name>
<sequence length="203" mass="23159">MVVRIVAIIVLGILGLLLVGSDGPAAWWQPFRQLKAWHLNQKGQHAYRANEPEKALKSFQEAKKVAGNHPVLDFNEGTALMAVGRFREAEQSLRSALKGIPQTQKREHAAAYYNLGNLYFAQKRWEEAAKAYIAALKRTPNDWDAKFNLELVLRQQQKKPPQSNQQQQKRPPPPPPPPVNERKPLVKQLKGRLTAPWHGERDW</sequence>
<keyword evidence="4" id="KW-1185">Reference proteome</keyword>
<dbReference type="PROSITE" id="PS50293">
    <property type="entry name" value="TPR_REGION"/>
    <property type="match status" value="1"/>
</dbReference>
<keyword evidence="1" id="KW-0802">TPR repeat</keyword>
<dbReference type="SMART" id="SM00028">
    <property type="entry name" value="TPR"/>
    <property type="match status" value="3"/>
</dbReference>
<feature type="repeat" description="TPR" evidence="1">
    <location>
        <begin position="109"/>
        <end position="142"/>
    </location>
</feature>
<protein>
    <submittedName>
        <fullName evidence="3">Tetratricopeptide (TPR) repeat protein</fullName>
    </submittedName>
</protein>
<reference evidence="3 4" key="1">
    <citation type="submission" date="2022-08" db="EMBL/GenBank/DDBJ databases">
        <title>Bacterial and archaeal communities from various locations to study Microbial Dark Matter (Phase II).</title>
        <authorList>
            <person name="Stepanauskas R."/>
        </authorList>
    </citation>
    <scope>NUCLEOTIDE SEQUENCE [LARGE SCALE GENOMIC DNA]</scope>
    <source>
        <strain evidence="3 4">PD1</strain>
    </source>
</reference>
<evidence type="ECO:0000313" key="3">
    <source>
        <dbReference type="EMBL" id="MCS3920768.1"/>
    </source>
</evidence>
<comment type="caution">
    <text evidence="3">The sequence shown here is derived from an EMBL/GenBank/DDBJ whole genome shotgun (WGS) entry which is preliminary data.</text>
</comment>
<dbReference type="EMBL" id="JANUCP010000007">
    <property type="protein sequence ID" value="MCS3920768.1"/>
    <property type="molecule type" value="Genomic_DNA"/>
</dbReference>
<dbReference type="Pfam" id="PF13432">
    <property type="entry name" value="TPR_16"/>
    <property type="match status" value="1"/>
</dbReference>
<dbReference type="RefSeq" id="WP_020250047.1">
    <property type="nucleotide sequence ID" value="NZ_CP130454.1"/>
</dbReference>
<proteinExistence type="predicted"/>
<feature type="region of interest" description="Disordered" evidence="2">
    <location>
        <begin position="156"/>
        <end position="203"/>
    </location>
</feature>
<dbReference type="InterPro" id="IPR019734">
    <property type="entry name" value="TPR_rpt"/>
</dbReference>
<evidence type="ECO:0000256" key="2">
    <source>
        <dbReference type="SAM" id="MobiDB-lite"/>
    </source>
</evidence>
<dbReference type="PROSITE" id="PS50005">
    <property type="entry name" value="TPR"/>
    <property type="match status" value="1"/>
</dbReference>
<dbReference type="SUPFAM" id="SSF48452">
    <property type="entry name" value="TPR-like"/>
    <property type="match status" value="1"/>
</dbReference>
<feature type="compositionally biased region" description="Pro residues" evidence="2">
    <location>
        <begin position="170"/>
        <end position="179"/>
    </location>
</feature>
<dbReference type="InterPro" id="IPR011990">
    <property type="entry name" value="TPR-like_helical_dom_sf"/>
</dbReference>
<accession>A0ABT2ES17</accession>
<dbReference type="InterPro" id="IPR052384">
    <property type="entry name" value="TMTC_O-mannosyltransferase"/>
</dbReference>
<dbReference type="Proteomes" id="UP001204798">
    <property type="component" value="Unassembled WGS sequence"/>
</dbReference>
<evidence type="ECO:0000313" key="4">
    <source>
        <dbReference type="Proteomes" id="UP001204798"/>
    </source>
</evidence>
<dbReference type="PANTHER" id="PTHR44216:SF3">
    <property type="entry name" value="PROTEIN O-MANNOSYL-TRANSFERASE TMTC2"/>
    <property type="match status" value="1"/>
</dbReference>
<feature type="compositionally biased region" description="Low complexity" evidence="2">
    <location>
        <begin position="158"/>
        <end position="169"/>
    </location>
</feature>
<dbReference type="PANTHER" id="PTHR44216">
    <property type="entry name" value="PROTEIN O-MANNOSYL-TRANSFERASE TMTC2"/>
    <property type="match status" value="1"/>
</dbReference>
<gene>
    <name evidence="3" type="ORF">M2350_003205</name>
</gene>
<dbReference type="Gene3D" id="1.25.40.10">
    <property type="entry name" value="Tetratricopeptide repeat domain"/>
    <property type="match status" value="1"/>
</dbReference>
<organism evidence="3 4">
    <name type="scientific">Candidatus Fervidibacter sacchari</name>
    <dbReference type="NCBI Taxonomy" id="1448929"/>
    <lineage>
        <taxon>Bacteria</taxon>
        <taxon>Candidatus Fervidibacterota</taxon>
        <taxon>Candidatus Fervidibacter</taxon>
    </lineage>
</organism>
<evidence type="ECO:0000256" key="1">
    <source>
        <dbReference type="PROSITE-ProRule" id="PRU00339"/>
    </source>
</evidence>